<reference evidence="1" key="1">
    <citation type="submission" date="2023-04" db="EMBL/GenBank/DDBJ databases">
        <title>Chromosome-level genome of Chaenocephalus aceratus.</title>
        <authorList>
            <person name="Park H."/>
        </authorList>
    </citation>
    <scope>NUCLEOTIDE SEQUENCE</scope>
    <source>
        <strain evidence="1">DE</strain>
        <tissue evidence="1">Muscle</tissue>
    </source>
</reference>
<evidence type="ECO:0000313" key="1">
    <source>
        <dbReference type="EMBL" id="KAK1877754.1"/>
    </source>
</evidence>
<sequence length="110" mass="12239">EDVLSPAPDSSRVTHGPMSKFFYNSLPHSSTDDIEGISHHRAHQRGSERDLLKSIDILSEHRGTSDRHLRGTQRWASLARSVSVSLCSSFPASLSNLPVEDPVRISVRHQ</sequence>
<organism evidence="1 2">
    <name type="scientific">Dissostichus eleginoides</name>
    <name type="common">Patagonian toothfish</name>
    <name type="synonym">Dissostichus amissus</name>
    <dbReference type="NCBI Taxonomy" id="100907"/>
    <lineage>
        <taxon>Eukaryota</taxon>
        <taxon>Metazoa</taxon>
        <taxon>Chordata</taxon>
        <taxon>Craniata</taxon>
        <taxon>Vertebrata</taxon>
        <taxon>Euteleostomi</taxon>
        <taxon>Actinopterygii</taxon>
        <taxon>Neopterygii</taxon>
        <taxon>Teleostei</taxon>
        <taxon>Neoteleostei</taxon>
        <taxon>Acanthomorphata</taxon>
        <taxon>Eupercaria</taxon>
        <taxon>Perciformes</taxon>
        <taxon>Notothenioidei</taxon>
        <taxon>Nototheniidae</taxon>
        <taxon>Dissostichus</taxon>
    </lineage>
</organism>
<name>A0AAD9B8Z4_DISEL</name>
<gene>
    <name evidence="1" type="ORF">KUDE01_003062</name>
</gene>
<evidence type="ECO:0000313" key="2">
    <source>
        <dbReference type="Proteomes" id="UP001228049"/>
    </source>
</evidence>
<accession>A0AAD9B8Z4</accession>
<dbReference type="EMBL" id="JASDAP010000027">
    <property type="protein sequence ID" value="KAK1877754.1"/>
    <property type="molecule type" value="Genomic_DNA"/>
</dbReference>
<dbReference type="AlphaFoldDB" id="A0AAD9B8Z4"/>
<dbReference type="Proteomes" id="UP001228049">
    <property type="component" value="Unassembled WGS sequence"/>
</dbReference>
<proteinExistence type="predicted"/>
<feature type="non-terminal residue" evidence="1">
    <location>
        <position position="1"/>
    </location>
</feature>
<protein>
    <submittedName>
        <fullName evidence="1">Protein RETICULATA-RELATED 6 chloroplastic</fullName>
    </submittedName>
</protein>
<comment type="caution">
    <text evidence="1">The sequence shown here is derived from an EMBL/GenBank/DDBJ whole genome shotgun (WGS) entry which is preliminary data.</text>
</comment>
<keyword evidence="2" id="KW-1185">Reference proteome</keyword>
<feature type="non-terminal residue" evidence="1">
    <location>
        <position position="110"/>
    </location>
</feature>